<evidence type="ECO:0008006" key="4">
    <source>
        <dbReference type="Google" id="ProtNLM"/>
    </source>
</evidence>
<proteinExistence type="predicted"/>
<feature type="compositionally biased region" description="Acidic residues" evidence="1">
    <location>
        <begin position="70"/>
        <end position="80"/>
    </location>
</feature>
<dbReference type="AlphaFoldDB" id="A0A445AP80"/>
<comment type="caution">
    <text evidence="2">The sequence shown here is derived from an EMBL/GenBank/DDBJ whole genome shotgun (WGS) entry which is preliminary data.</text>
</comment>
<protein>
    <recommendedName>
        <fullName evidence="4">Transposase MuDR plant domain-containing protein</fullName>
    </recommendedName>
</protein>
<keyword evidence="3" id="KW-1185">Reference proteome</keyword>
<dbReference type="PANTHER" id="PTHR31973:SF195">
    <property type="entry name" value="MUDR FAMILY TRANSPOSASE"/>
    <property type="match status" value="1"/>
</dbReference>
<evidence type="ECO:0000313" key="2">
    <source>
        <dbReference type="EMBL" id="RYR28205.1"/>
    </source>
</evidence>
<reference evidence="2 3" key="1">
    <citation type="submission" date="2019-01" db="EMBL/GenBank/DDBJ databases">
        <title>Sequencing of cultivated peanut Arachis hypogaea provides insights into genome evolution and oil improvement.</title>
        <authorList>
            <person name="Chen X."/>
        </authorList>
    </citation>
    <scope>NUCLEOTIDE SEQUENCE [LARGE SCALE GENOMIC DNA]</scope>
    <source>
        <strain evidence="3">cv. Fuhuasheng</strain>
        <tissue evidence="2">Leaves</tissue>
    </source>
</reference>
<name>A0A445AP80_ARAHY</name>
<accession>A0A445AP80</accession>
<feature type="compositionally biased region" description="Acidic residues" evidence="1">
    <location>
        <begin position="88"/>
        <end position="99"/>
    </location>
</feature>
<sequence length="276" mass="31404">MRNSDNVVIFECDNPLVLCTRRVSSLFELKSLILSNLGGLGRKEWIRPLDLCAGYTPLAPPSIHVASPVEDMDVGDEDSDKEYVADSNDIDSSEDDDEQEFVPETSAEAAMHYMLTPPSPPHPIGTIRCTRSVEYRVIKSNQLKYHVHYRQAATKCPWSLRVSLRQNLGYWEVRRVGGAHTCLAPTMSQDHRQLDSSLICKVILPLIQSNPFVSIPVLKVWMAKQKTIAQIYRDWEESYNKVLKLLQALQSCCPRTICELRAVPYYEGHLMVRELN</sequence>
<organism evidence="2 3">
    <name type="scientific">Arachis hypogaea</name>
    <name type="common">Peanut</name>
    <dbReference type="NCBI Taxonomy" id="3818"/>
    <lineage>
        <taxon>Eukaryota</taxon>
        <taxon>Viridiplantae</taxon>
        <taxon>Streptophyta</taxon>
        <taxon>Embryophyta</taxon>
        <taxon>Tracheophyta</taxon>
        <taxon>Spermatophyta</taxon>
        <taxon>Magnoliopsida</taxon>
        <taxon>eudicotyledons</taxon>
        <taxon>Gunneridae</taxon>
        <taxon>Pentapetalae</taxon>
        <taxon>rosids</taxon>
        <taxon>fabids</taxon>
        <taxon>Fabales</taxon>
        <taxon>Fabaceae</taxon>
        <taxon>Papilionoideae</taxon>
        <taxon>50 kb inversion clade</taxon>
        <taxon>dalbergioids sensu lato</taxon>
        <taxon>Dalbergieae</taxon>
        <taxon>Pterocarpus clade</taxon>
        <taxon>Arachis</taxon>
    </lineage>
</organism>
<evidence type="ECO:0000256" key="1">
    <source>
        <dbReference type="SAM" id="MobiDB-lite"/>
    </source>
</evidence>
<feature type="region of interest" description="Disordered" evidence="1">
    <location>
        <begin position="68"/>
        <end position="99"/>
    </location>
</feature>
<dbReference type="PANTHER" id="PTHR31973">
    <property type="entry name" value="POLYPROTEIN, PUTATIVE-RELATED"/>
    <property type="match status" value="1"/>
</dbReference>
<gene>
    <name evidence="2" type="ORF">Ahy_B01g052321</name>
</gene>
<dbReference type="EMBL" id="SDMP01000011">
    <property type="protein sequence ID" value="RYR28205.1"/>
    <property type="molecule type" value="Genomic_DNA"/>
</dbReference>
<dbReference type="Proteomes" id="UP000289738">
    <property type="component" value="Chromosome B01"/>
</dbReference>
<evidence type="ECO:0000313" key="3">
    <source>
        <dbReference type="Proteomes" id="UP000289738"/>
    </source>
</evidence>